<proteinExistence type="predicted"/>
<comment type="caution">
    <text evidence="1">The sequence shown here is derived from an EMBL/GenBank/DDBJ whole genome shotgun (WGS) entry which is preliminary data.</text>
</comment>
<sequence>MSTKKSTPDHIRNQQGSNISLLDLPESAMVSILSHLLPIDLCIMSQVCTSLRARCRSGNLWARLIKQKWGRVIGEVAYKEWQNHLTKPKKEKLLNQHIQNGSLGSIGGVWPNICFGSFLEDFGYLSCSRKNNSMMFMYSSLESGKFWFPAQIYRGFMLVNALLSYDSKTDKFRARHQYRGWQFLGKSFTWDTVRLPPVETPPYVLHVSDCVDELKPGDHIEIQCRVNREMPYGTFELSKLLFHKGKLSHASSLVKLKNHCLEK</sequence>
<accession>A0ACB9PX02</accession>
<keyword evidence="2" id="KW-1185">Reference proteome</keyword>
<reference evidence="1 2" key="1">
    <citation type="journal article" date="2022" name="DNA Res.">
        <title>Chromosomal-level genome assembly of the orchid tree Bauhinia variegata (Leguminosae; Cercidoideae) supports the allotetraploid origin hypothesis of Bauhinia.</title>
        <authorList>
            <person name="Zhong Y."/>
            <person name="Chen Y."/>
            <person name="Zheng D."/>
            <person name="Pang J."/>
            <person name="Liu Y."/>
            <person name="Luo S."/>
            <person name="Meng S."/>
            <person name="Qian L."/>
            <person name="Wei D."/>
            <person name="Dai S."/>
            <person name="Zhou R."/>
        </authorList>
    </citation>
    <scope>NUCLEOTIDE SEQUENCE [LARGE SCALE GENOMIC DNA]</scope>
    <source>
        <strain evidence="1">BV-YZ2020</strain>
    </source>
</reference>
<evidence type="ECO:0000313" key="1">
    <source>
        <dbReference type="EMBL" id="KAI4353076.1"/>
    </source>
</evidence>
<dbReference type="Proteomes" id="UP000828941">
    <property type="component" value="Chromosome 2"/>
</dbReference>
<organism evidence="1 2">
    <name type="scientific">Bauhinia variegata</name>
    <name type="common">Purple orchid tree</name>
    <name type="synonym">Phanera variegata</name>
    <dbReference type="NCBI Taxonomy" id="167791"/>
    <lineage>
        <taxon>Eukaryota</taxon>
        <taxon>Viridiplantae</taxon>
        <taxon>Streptophyta</taxon>
        <taxon>Embryophyta</taxon>
        <taxon>Tracheophyta</taxon>
        <taxon>Spermatophyta</taxon>
        <taxon>Magnoliopsida</taxon>
        <taxon>eudicotyledons</taxon>
        <taxon>Gunneridae</taxon>
        <taxon>Pentapetalae</taxon>
        <taxon>rosids</taxon>
        <taxon>fabids</taxon>
        <taxon>Fabales</taxon>
        <taxon>Fabaceae</taxon>
        <taxon>Cercidoideae</taxon>
        <taxon>Cercideae</taxon>
        <taxon>Bauhiniinae</taxon>
        <taxon>Bauhinia</taxon>
    </lineage>
</organism>
<evidence type="ECO:0000313" key="2">
    <source>
        <dbReference type="Proteomes" id="UP000828941"/>
    </source>
</evidence>
<gene>
    <name evidence="1" type="ORF">L6164_002051</name>
</gene>
<protein>
    <submittedName>
        <fullName evidence="1">Uncharacterized protein</fullName>
    </submittedName>
</protein>
<name>A0ACB9PX02_BAUVA</name>
<dbReference type="EMBL" id="CM039427">
    <property type="protein sequence ID" value="KAI4353076.1"/>
    <property type="molecule type" value="Genomic_DNA"/>
</dbReference>